<comment type="caution">
    <text evidence="1">The sequence shown here is derived from an EMBL/GenBank/DDBJ whole genome shotgun (WGS) entry which is preliminary data.</text>
</comment>
<dbReference type="InterPro" id="IPR006059">
    <property type="entry name" value="SBP"/>
</dbReference>
<protein>
    <submittedName>
        <fullName evidence="1">Multiple sugar transport system substrate-binding protein</fullName>
    </submittedName>
</protein>
<organism evidence="1 2">
    <name type="scientific">Catenuloplanes indicus</name>
    <dbReference type="NCBI Taxonomy" id="137267"/>
    <lineage>
        <taxon>Bacteria</taxon>
        <taxon>Bacillati</taxon>
        <taxon>Actinomycetota</taxon>
        <taxon>Actinomycetes</taxon>
        <taxon>Micromonosporales</taxon>
        <taxon>Micromonosporaceae</taxon>
        <taxon>Catenuloplanes</taxon>
    </lineage>
</organism>
<gene>
    <name evidence="1" type="ORF">J2S42_002258</name>
</gene>
<dbReference type="RefSeq" id="WP_307238278.1">
    <property type="nucleotide sequence ID" value="NZ_JAUSUZ010000001.1"/>
</dbReference>
<keyword evidence="1" id="KW-0813">Transport</keyword>
<evidence type="ECO:0000313" key="2">
    <source>
        <dbReference type="Proteomes" id="UP001240236"/>
    </source>
</evidence>
<sequence length="406" mass="44959">MAQPYSRRSFLIGVLTCGSITASLTYLLSSPARNVTLRIGSGSDSSGGRETLIRQWNVAHPEAEAAIVPYGSTSSDQRIELQNAARTHSVDIVNLDLVDVPEFAKEGLIEPIEIPHNRAYLSKPLETCRWQDRDYAVPFNSDVGVMFRRVPGDDDQAVPRLADFLTDRAPGTLLTQLAPANSSAEEAFVVNVLELVSTLDPGLIREEDGLLSQLPPDEAVLRWRTVLHTIRNSVLAGRLRTTGSEQEATDQFNKGTTGYMRNWPTAWPQLEANRRASTSSGDRLDLLPLPKGMLGGQNLALVRGGPHREQAWRLIEFLTAPESQKVLALHGFVPTHRRAYDDNAGVVRVVPHLGLLRDLVEDSRLRPIHPGYRTFAGVVKRYALAALRDNQQVDREFVDAMHRALS</sequence>
<reference evidence="1 2" key="1">
    <citation type="submission" date="2023-07" db="EMBL/GenBank/DDBJ databases">
        <title>Sequencing the genomes of 1000 actinobacteria strains.</title>
        <authorList>
            <person name="Klenk H.-P."/>
        </authorList>
    </citation>
    <scope>NUCLEOTIDE SEQUENCE [LARGE SCALE GENOMIC DNA]</scope>
    <source>
        <strain evidence="1 2">DSM 44709</strain>
    </source>
</reference>
<dbReference type="Gene3D" id="3.40.190.10">
    <property type="entry name" value="Periplasmic binding protein-like II"/>
    <property type="match status" value="2"/>
</dbReference>
<evidence type="ECO:0000313" key="1">
    <source>
        <dbReference type="EMBL" id="MDQ0365589.1"/>
    </source>
</evidence>
<name>A0AAE3VXK9_9ACTN</name>
<keyword evidence="2" id="KW-1185">Reference proteome</keyword>
<dbReference type="EMBL" id="JAUSUZ010000001">
    <property type="protein sequence ID" value="MDQ0365589.1"/>
    <property type="molecule type" value="Genomic_DNA"/>
</dbReference>
<keyword evidence="1" id="KW-0762">Sugar transport</keyword>
<accession>A0AAE3VXK9</accession>
<dbReference type="Proteomes" id="UP001240236">
    <property type="component" value="Unassembled WGS sequence"/>
</dbReference>
<proteinExistence type="predicted"/>
<dbReference type="Pfam" id="PF13416">
    <property type="entry name" value="SBP_bac_8"/>
    <property type="match status" value="1"/>
</dbReference>
<dbReference type="AlphaFoldDB" id="A0AAE3VXK9"/>
<dbReference type="SUPFAM" id="SSF53850">
    <property type="entry name" value="Periplasmic binding protein-like II"/>
    <property type="match status" value="1"/>
</dbReference>